<name>A0ABP7WA25_9SPHI</name>
<dbReference type="InterPro" id="IPR020904">
    <property type="entry name" value="Sc_DH/Rdtase_CS"/>
</dbReference>
<protein>
    <submittedName>
        <fullName evidence="4">SDR family oxidoreductase</fullName>
    </submittedName>
</protein>
<comment type="caution">
    <text evidence="4">The sequence shown here is derived from an EMBL/GenBank/DDBJ whole genome shotgun (WGS) entry which is preliminary data.</text>
</comment>
<dbReference type="PRINTS" id="PR00081">
    <property type="entry name" value="GDHRDH"/>
</dbReference>
<sequence length="245" mass="26378">MNRIDFTGKSIIVTGASTGIGRAITYQMAAAGAWVLAVGHDSDHLNETLQNADTAFKDRLGGVLADLSNEDGINRVFEEADSKFGKIDILVNNAALGAGAVMDGDYSELNKVIQTNLTAYLACAQAAVSRMQDAQSGHIINIGSMSAHTKEKNSSIYVATKSAIRGFSESLRKEVNELGIKVTLIEPGAVDTEMQEASQEEKNQQKERLEMLEADDIAAAVIYAVEQPLRCDVVAIQLRPHLQVI</sequence>
<keyword evidence="2" id="KW-0560">Oxidoreductase</keyword>
<dbReference type="PANTHER" id="PTHR43115:SF4">
    <property type="entry name" value="DEHYDROGENASE_REDUCTASE SDR FAMILY MEMBER 11"/>
    <property type="match status" value="1"/>
</dbReference>
<dbReference type="CDD" id="cd05233">
    <property type="entry name" value="SDR_c"/>
    <property type="match status" value="1"/>
</dbReference>
<evidence type="ECO:0000313" key="4">
    <source>
        <dbReference type="EMBL" id="GAA4084546.1"/>
    </source>
</evidence>
<dbReference type="PROSITE" id="PS00061">
    <property type="entry name" value="ADH_SHORT"/>
    <property type="match status" value="1"/>
</dbReference>
<dbReference type="Gene3D" id="3.40.50.720">
    <property type="entry name" value="NAD(P)-binding Rossmann-like Domain"/>
    <property type="match status" value="1"/>
</dbReference>
<evidence type="ECO:0000256" key="3">
    <source>
        <dbReference type="RuleBase" id="RU000363"/>
    </source>
</evidence>
<dbReference type="PRINTS" id="PR00080">
    <property type="entry name" value="SDRFAMILY"/>
</dbReference>
<reference evidence="5" key="1">
    <citation type="journal article" date="2019" name="Int. J. Syst. Evol. Microbiol.">
        <title>The Global Catalogue of Microorganisms (GCM) 10K type strain sequencing project: providing services to taxonomists for standard genome sequencing and annotation.</title>
        <authorList>
            <consortium name="The Broad Institute Genomics Platform"/>
            <consortium name="The Broad Institute Genome Sequencing Center for Infectious Disease"/>
            <person name="Wu L."/>
            <person name="Ma J."/>
        </authorList>
    </citation>
    <scope>NUCLEOTIDE SEQUENCE [LARGE SCALE GENOMIC DNA]</scope>
    <source>
        <strain evidence="5">JCM 17085</strain>
    </source>
</reference>
<dbReference type="InterPro" id="IPR036291">
    <property type="entry name" value="NAD(P)-bd_dom_sf"/>
</dbReference>
<organism evidence="4 5">
    <name type="scientific">Mucilaginibacter panaciglaebae</name>
    <dbReference type="NCBI Taxonomy" id="502331"/>
    <lineage>
        <taxon>Bacteria</taxon>
        <taxon>Pseudomonadati</taxon>
        <taxon>Bacteroidota</taxon>
        <taxon>Sphingobacteriia</taxon>
        <taxon>Sphingobacteriales</taxon>
        <taxon>Sphingobacteriaceae</taxon>
        <taxon>Mucilaginibacter</taxon>
    </lineage>
</organism>
<dbReference type="SUPFAM" id="SSF51735">
    <property type="entry name" value="NAD(P)-binding Rossmann-fold domains"/>
    <property type="match status" value="1"/>
</dbReference>
<accession>A0ABP7WA25</accession>
<dbReference type="RefSeq" id="WP_345100370.1">
    <property type="nucleotide sequence ID" value="NZ_BAABCV010000001.1"/>
</dbReference>
<gene>
    <name evidence="4" type="ORF">GCM10022392_01600</name>
</gene>
<keyword evidence="5" id="KW-1185">Reference proteome</keyword>
<evidence type="ECO:0000256" key="1">
    <source>
        <dbReference type="ARBA" id="ARBA00006484"/>
    </source>
</evidence>
<comment type="similarity">
    <text evidence="1 3">Belongs to the short-chain dehydrogenases/reductases (SDR) family.</text>
</comment>
<dbReference type="Pfam" id="PF00106">
    <property type="entry name" value="adh_short"/>
    <property type="match status" value="1"/>
</dbReference>
<proteinExistence type="inferred from homology"/>
<evidence type="ECO:0000256" key="2">
    <source>
        <dbReference type="ARBA" id="ARBA00023002"/>
    </source>
</evidence>
<dbReference type="EMBL" id="BAABCV010000001">
    <property type="protein sequence ID" value="GAA4084546.1"/>
    <property type="molecule type" value="Genomic_DNA"/>
</dbReference>
<dbReference type="InterPro" id="IPR002347">
    <property type="entry name" value="SDR_fam"/>
</dbReference>
<dbReference type="Proteomes" id="UP001500841">
    <property type="component" value="Unassembled WGS sequence"/>
</dbReference>
<evidence type="ECO:0000313" key="5">
    <source>
        <dbReference type="Proteomes" id="UP001500841"/>
    </source>
</evidence>
<dbReference type="PANTHER" id="PTHR43115">
    <property type="entry name" value="DEHYDROGENASE/REDUCTASE SDR FAMILY MEMBER 11"/>
    <property type="match status" value="1"/>
</dbReference>